<dbReference type="InterPro" id="IPR014710">
    <property type="entry name" value="RmlC-like_jellyroll"/>
</dbReference>
<gene>
    <name evidence="2" type="ORF">F0L74_15070</name>
</gene>
<name>A0A5B2VZV2_9BACT</name>
<dbReference type="CDD" id="cd00038">
    <property type="entry name" value="CAP_ED"/>
    <property type="match status" value="1"/>
</dbReference>
<dbReference type="Gene3D" id="2.60.120.10">
    <property type="entry name" value="Jelly Rolls"/>
    <property type="match status" value="1"/>
</dbReference>
<protein>
    <submittedName>
        <fullName evidence="2">Crp/Fnr family transcriptional regulator</fullName>
    </submittedName>
</protein>
<proteinExistence type="predicted"/>
<reference evidence="2 3" key="1">
    <citation type="submission" date="2019-09" db="EMBL/GenBank/DDBJ databases">
        <title>Chitinophaga ginsengihumi sp. nov., isolated from soil of ginseng rhizosphere.</title>
        <authorList>
            <person name="Lee J."/>
        </authorList>
    </citation>
    <scope>NUCLEOTIDE SEQUENCE [LARGE SCALE GENOMIC DNA]</scope>
    <source>
        <strain evidence="2 3">BN140078</strain>
    </source>
</reference>
<organism evidence="2 3">
    <name type="scientific">Chitinophaga agrisoli</name>
    <dbReference type="NCBI Taxonomy" id="2607653"/>
    <lineage>
        <taxon>Bacteria</taxon>
        <taxon>Pseudomonadati</taxon>
        <taxon>Bacteroidota</taxon>
        <taxon>Chitinophagia</taxon>
        <taxon>Chitinophagales</taxon>
        <taxon>Chitinophagaceae</taxon>
        <taxon>Chitinophaga</taxon>
    </lineage>
</organism>
<feature type="domain" description="Cyclic nucleotide-binding" evidence="1">
    <location>
        <begin position="12"/>
        <end position="79"/>
    </location>
</feature>
<dbReference type="RefSeq" id="WP_149838671.1">
    <property type="nucleotide sequence ID" value="NZ_VUOC01000002.1"/>
</dbReference>
<comment type="caution">
    <text evidence="2">The sequence shown here is derived from an EMBL/GenBank/DDBJ whole genome shotgun (WGS) entry which is preliminary data.</text>
</comment>
<evidence type="ECO:0000313" key="2">
    <source>
        <dbReference type="EMBL" id="KAA2243796.1"/>
    </source>
</evidence>
<dbReference type="EMBL" id="VUOC01000002">
    <property type="protein sequence ID" value="KAA2243796.1"/>
    <property type="molecule type" value="Genomic_DNA"/>
</dbReference>
<evidence type="ECO:0000259" key="1">
    <source>
        <dbReference type="PROSITE" id="PS50042"/>
    </source>
</evidence>
<sequence length="192" mass="22771">MEFQQLQQALNRFLPLPPAEWEEFSKILSIKQYTKGEYLIREGQVEHYIYFLNRGATRNYFIKDGKEFTVDFQFEGDFVTAYYSLITREPSDIFIELLEDTEAVCIPVKFLNEFYARYHNGEKIGRLMAEYQYIKRLRKEMDLLSRTAEERYGDLMKKNPALVQTISVKHLSSYLGIAPESLSRIRRQPPKN</sequence>
<dbReference type="Proteomes" id="UP000324611">
    <property type="component" value="Unassembled WGS sequence"/>
</dbReference>
<evidence type="ECO:0000313" key="3">
    <source>
        <dbReference type="Proteomes" id="UP000324611"/>
    </source>
</evidence>
<dbReference type="Pfam" id="PF00027">
    <property type="entry name" value="cNMP_binding"/>
    <property type="match status" value="1"/>
</dbReference>
<reference evidence="2 3" key="2">
    <citation type="submission" date="2019-09" db="EMBL/GenBank/DDBJ databases">
        <authorList>
            <person name="Jin C."/>
        </authorList>
    </citation>
    <scope>NUCLEOTIDE SEQUENCE [LARGE SCALE GENOMIC DNA]</scope>
    <source>
        <strain evidence="2 3">BN140078</strain>
    </source>
</reference>
<keyword evidence="3" id="KW-1185">Reference proteome</keyword>
<dbReference type="AlphaFoldDB" id="A0A5B2VZV2"/>
<accession>A0A5B2VZV2</accession>
<dbReference type="PROSITE" id="PS50042">
    <property type="entry name" value="CNMP_BINDING_3"/>
    <property type="match status" value="1"/>
</dbReference>
<dbReference type="InterPro" id="IPR018490">
    <property type="entry name" value="cNMP-bd_dom_sf"/>
</dbReference>
<dbReference type="SUPFAM" id="SSF51206">
    <property type="entry name" value="cAMP-binding domain-like"/>
    <property type="match status" value="1"/>
</dbReference>
<dbReference type="InterPro" id="IPR000595">
    <property type="entry name" value="cNMP-bd_dom"/>
</dbReference>